<dbReference type="RefSeq" id="WP_153223342.1">
    <property type="nucleotide sequence ID" value="NZ_WIJP01000003.1"/>
</dbReference>
<reference evidence="2 3" key="1">
    <citation type="submission" date="2019-10" db="EMBL/GenBank/DDBJ databases">
        <title>Streptococcus mitis of the oral and urogenital tracts.</title>
        <authorList>
            <person name="Price T."/>
            <person name="Mores C.R."/>
            <person name="Putonti C."/>
            <person name="Wolfe A.J."/>
        </authorList>
    </citation>
    <scope>NUCLEOTIDE SEQUENCE [LARGE SCALE GENOMIC DNA]</scope>
    <source>
        <strain evidence="2 3">SM10</strain>
    </source>
</reference>
<name>A0A6I1TU99_STRMT</name>
<protein>
    <submittedName>
        <fullName evidence="2">Excisionase</fullName>
    </submittedName>
</protein>
<feature type="coiled-coil region" evidence="1">
    <location>
        <begin position="79"/>
        <end position="109"/>
    </location>
</feature>
<evidence type="ECO:0000256" key="1">
    <source>
        <dbReference type="SAM" id="Coils"/>
    </source>
</evidence>
<dbReference type="Proteomes" id="UP000438885">
    <property type="component" value="Unassembled WGS sequence"/>
</dbReference>
<dbReference type="AlphaFoldDB" id="A0A6I1TU99"/>
<evidence type="ECO:0000313" key="2">
    <source>
        <dbReference type="EMBL" id="MQQ29271.1"/>
    </source>
</evidence>
<sequence length="116" mass="13799">MPVINNVNFRPVSQSEKAEYGGYKSLEEKFNDLSETTLKLWANEMKNHPEFKHFVYHPTHKTVLVNYKGFALYCMWKSRNRYKTKKESLREMLEDLKKVKDLLQEVAELDLEDLIA</sequence>
<gene>
    <name evidence="2" type="ORF">GEZ84_02535</name>
</gene>
<proteinExistence type="predicted"/>
<dbReference type="EMBL" id="WIJP01000003">
    <property type="protein sequence ID" value="MQQ29271.1"/>
    <property type="molecule type" value="Genomic_DNA"/>
</dbReference>
<accession>A0A6I1TU99</accession>
<organism evidence="2 3">
    <name type="scientific">Streptococcus mitis</name>
    <dbReference type="NCBI Taxonomy" id="28037"/>
    <lineage>
        <taxon>Bacteria</taxon>
        <taxon>Bacillati</taxon>
        <taxon>Bacillota</taxon>
        <taxon>Bacilli</taxon>
        <taxon>Lactobacillales</taxon>
        <taxon>Streptococcaceae</taxon>
        <taxon>Streptococcus</taxon>
        <taxon>Streptococcus mitis group</taxon>
    </lineage>
</organism>
<keyword evidence="1" id="KW-0175">Coiled coil</keyword>
<evidence type="ECO:0000313" key="3">
    <source>
        <dbReference type="Proteomes" id="UP000438885"/>
    </source>
</evidence>
<comment type="caution">
    <text evidence="2">The sequence shown here is derived from an EMBL/GenBank/DDBJ whole genome shotgun (WGS) entry which is preliminary data.</text>
</comment>